<dbReference type="Pfam" id="PF13359">
    <property type="entry name" value="DDE_Tnp_4"/>
    <property type="match status" value="1"/>
</dbReference>
<comment type="caution">
    <text evidence="11">The sequence shown here is derived from an EMBL/GenBank/DDBJ whole genome shotgun (WGS) entry which is preliminary data.</text>
</comment>
<accession>A0AAD6AEY3</accession>
<dbReference type="GO" id="GO:0005634">
    <property type="term" value="C:nucleus"/>
    <property type="evidence" value="ECO:0007669"/>
    <property type="project" value="UniProtKB-SubCell"/>
</dbReference>
<comment type="subcellular location">
    <subcellularLocation>
        <location evidence="2">Nucleus</location>
    </subcellularLocation>
</comment>
<evidence type="ECO:0000256" key="9">
    <source>
        <dbReference type="SAM" id="SignalP"/>
    </source>
</evidence>
<dbReference type="Proteomes" id="UP001219934">
    <property type="component" value="Unassembled WGS sequence"/>
</dbReference>
<evidence type="ECO:0000256" key="2">
    <source>
        <dbReference type="ARBA" id="ARBA00004123"/>
    </source>
</evidence>
<name>A0AAD6AEY3_9TELE</name>
<dbReference type="PROSITE" id="PS50280">
    <property type="entry name" value="SET"/>
    <property type="match status" value="1"/>
</dbReference>
<dbReference type="GO" id="GO:0016787">
    <property type="term" value="F:hydrolase activity"/>
    <property type="evidence" value="ECO:0007669"/>
    <property type="project" value="UniProtKB-KW"/>
</dbReference>
<keyword evidence="4" id="KW-0540">Nuclease</keyword>
<feature type="chain" id="PRO_5042014505" description="SET domain-containing protein" evidence="9">
    <location>
        <begin position="23"/>
        <end position="558"/>
    </location>
</feature>
<keyword evidence="9" id="KW-0732">Signal</keyword>
<sequence>MTVLTTVYWLAHGLSFSVVSRAFQVPLSTVHRLVHQGVEDIAALRQSVIRLPAGPELEEVGQGFQQLADSPAFSSCVGAIDGCHIRIKTPPGPSGQDYINRKLFPSIQLQAVCDGKGKFLQTFVGFPGSVHDTRVLKNSTLYKEALYPPPGYFIVGDGGYPCIVHPITVVTPYREPLQGRVQSRFNGCHAKARSIIERAFGILKGRWRCLLSKALEMHDWLQRTTGTDGTTIRLTSSKAAGNTFTLSQQEDELLECYFHHVRAEAIKGLTSEQGRFFVDCGGNSLTNLYSDRQRLRKKYLPQEPGTAVDETPSTSTGPASLPTPPVSLGKQWDRFLEVFPVSLHSAPQSKRLCVGAGFTAHRPMYQKWRNVQLLERSSYILSQAMGRQATQPTEEAVRRALTKEGWVNNTPSVQEQSWRGLAVRDFGGLKGKGVVATCPMDKGDVVCDYHGTLISEAEGRQREDSIYRIFFKELCIDASSRCDCHPEVETYGRLLNHSRKRPNLKPKMFNLTFPDGPRPVIVFLALQSIKVGEELAWDYGVTRTSFGGEGKDLAWLDM</sequence>
<keyword evidence="7" id="KW-0539">Nucleus</keyword>
<evidence type="ECO:0000259" key="10">
    <source>
        <dbReference type="PROSITE" id="PS50280"/>
    </source>
</evidence>
<reference evidence="11" key="1">
    <citation type="submission" date="2022-11" db="EMBL/GenBank/DDBJ databases">
        <title>Chromosome-level genome of Pogonophryne albipinna.</title>
        <authorList>
            <person name="Jo E."/>
        </authorList>
    </citation>
    <scope>NUCLEOTIDE SEQUENCE</scope>
    <source>
        <strain evidence="11">SGF0006</strain>
        <tissue evidence="11">Muscle</tissue>
    </source>
</reference>
<dbReference type="GO" id="GO:0004518">
    <property type="term" value="F:nuclease activity"/>
    <property type="evidence" value="ECO:0007669"/>
    <property type="project" value="UniProtKB-KW"/>
</dbReference>
<keyword evidence="6" id="KW-0378">Hydrolase</keyword>
<dbReference type="InterPro" id="IPR027806">
    <property type="entry name" value="HARBI1_dom"/>
</dbReference>
<feature type="domain" description="SET" evidence="10">
    <location>
        <begin position="419"/>
        <end position="540"/>
    </location>
</feature>
<dbReference type="Gene3D" id="2.170.270.10">
    <property type="entry name" value="SET domain"/>
    <property type="match status" value="1"/>
</dbReference>
<evidence type="ECO:0000313" key="11">
    <source>
        <dbReference type="EMBL" id="KAJ4924020.1"/>
    </source>
</evidence>
<comment type="similarity">
    <text evidence="3">Belongs to the HARBI1 family.</text>
</comment>
<evidence type="ECO:0000256" key="3">
    <source>
        <dbReference type="ARBA" id="ARBA00006958"/>
    </source>
</evidence>
<proteinExistence type="inferred from homology"/>
<dbReference type="PANTHER" id="PTHR22930">
    <property type="match status" value="1"/>
</dbReference>
<protein>
    <recommendedName>
        <fullName evidence="10">SET domain-containing protein</fullName>
    </recommendedName>
</protein>
<dbReference type="InterPro" id="IPR046341">
    <property type="entry name" value="SET_dom_sf"/>
</dbReference>
<dbReference type="SMART" id="SM00317">
    <property type="entry name" value="SET"/>
    <property type="match status" value="1"/>
</dbReference>
<dbReference type="EMBL" id="JAPTMU010000023">
    <property type="protein sequence ID" value="KAJ4924020.1"/>
    <property type="molecule type" value="Genomic_DNA"/>
</dbReference>
<evidence type="ECO:0000313" key="12">
    <source>
        <dbReference type="Proteomes" id="UP001219934"/>
    </source>
</evidence>
<feature type="region of interest" description="Disordered" evidence="8">
    <location>
        <begin position="299"/>
        <end position="324"/>
    </location>
</feature>
<keyword evidence="5" id="KW-0479">Metal-binding</keyword>
<dbReference type="SUPFAM" id="SSF82199">
    <property type="entry name" value="SET domain"/>
    <property type="match status" value="1"/>
</dbReference>
<keyword evidence="12" id="KW-1185">Reference proteome</keyword>
<dbReference type="PANTHER" id="PTHR22930:SF206">
    <property type="entry name" value="NUCLEASE HARBI1"/>
    <property type="match status" value="1"/>
</dbReference>
<feature type="signal peptide" evidence="9">
    <location>
        <begin position="1"/>
        <end position="22"/>
    </location>
</feature>
<dbReference type="AlphaFoldDB" id="A0AAD6AEY3"/>
<evidence type="ECO:0000256" key="5">
    <source>
        <dbReference type="ARBA" id="ARBA00022723"/>
    </source>
</evidence>
<dbReference type="InterPro" id="IPR001214">
    <property type="entry name" value="SET_dom"/>
</dbReference>
<dbReference type="GO" id="GO:0046872">
    <property type="term" value="F:metal ion binding"/>
    <property type="evidence" value="ECO:0007669"/>
    <property type="project" value="UniProtKB-KW"/>
</dbReference>
<evidence type="ECO:0000256" key="6">
    <source>
        <dbReference type="ARBA" id="ARBA00022801"/>
    </source>
</evidence>
<gene>
    <name evidence="11" type="ORF">JOQ06_000262</name>
</gene>
<dbReference type="Pfam" id="PF00856">
    <property type="entry name" value="SET"/>
    <property type="match status" value="1"/>
</dbReference>
<evidence type="ECO:0000256" key="8">
    <source>
        <dbReference type="SAM" id="MobiDB-lite"/>
    </source>
</evidence>
<evidence type="ECO:0000256" key="7">
    <source>
        <dbReference type="ARBA" id="ARBA00023242"/>
    </source>
</evidence>
<evidence type="ECO:0000256" key="1">
    <source>
        <dbReference type="ARBA" id="ARBA00001968"/>
    </source>
</evidence>
<dbReference type="InterPro" id="IPR045249">
    <property type="entry name" value="HARBI1-like"/>
</dbReference>
<comment type="cofactor">
    <cofactor evidence="1">
        <name>a divalent metal cation</name>
        <dbReference type="ChEBI" id="CHEBI:60240"/>
    </cofactor>
</comment>
<evidence type="ECO:0000256" key="4">
    <source>
        <dbReference type="ARBA" id="ARBA00022722"/>
    </source>
</evidence>
<organism evidence="11 12">
    <name type="scientific">Pogonophryne albipinna</name>
    <dbReference type="NCBI Taxonomy" id="1090488"/>
    <lineage>
        <taxon>Eukaryota</taxon>
        <taxon>Metazoa</taxon>
        <taxon>Chordata</taxon>
        <taxon>Craniata</taxon>
        <taxon>Vertebrata</taxon>
        <taxon>Euteleostomi</taxon>
        <taxon>Actinopterygii</taxon>
        <taxon>Neopterygii</taxon>
        <taxon>Teleostei</taxon>
        <taxon>Neoteleostei</taxon>
        <taxon>Acanthomorphata</taxon>
        <taxon>Eupercaria</taxon>
        <taxon>Perciformes</taxon>
        <taxon>Notothenioidei</taxon>
        <taxon>Pogonophryne</taxon>
    </lineage>
</organism>